<accession>A0A1I7ZME0</accession>
<evidence type="ECO:0000313" key="2">
    <source>
        <dbReference type="Proteomes" id="UP000095287"/>
    </source>
</evidence>
<dbReference type="AlphaFoldDB" id="A0A1I7ZME0"/>
<reference evidence="3" key="1">
    <citation type="submission" date="2016-11" db="UniProtKB">
        <authorList>
            <consortium name="WormBaseParasite"/>
        </authorList>
    </citation>
    <scope>IDENTIFICATION</scope>
</reference>
<dbReference type="Pfam" id="PF10318">
    <property type="entry name" value="7TM_GPCR_Srh"/>
    <property type="match status" value="1"/>
</dbReference>
<feature type="transmembrane region" description="Helical" evidence="1">
    <location>
        <begin position="132"/>
        <end position="155"/>
    </location>
</feature>
<proteinExistence type="predicted"/>
<organism evidence="2 3">
    <name type="scientific">Steinernema glaseri</name>
    <dbReference type="NCBI Taxonomy" id="37863"/>
    <lineage>
        <taxon>Eukaryota</taxon>
        <taxon>Metazoa</taxon>
        <taxon>Ecdysozoa</taxon>
        <taxon>Nematoda</taxon>
        <taxon>Chromadorea</taxon>
        <taxon>Rhabditida</taxon>
        <taxon>Tylenchina</taxon>
        <taxon>Panagrolaimomorpha</taxon>
        <taxon>Strongyloidoidea</taxon>
        <taxon>Steinernematidae</taxon>
        <taxon>Steinernema</taxon>
    </lineage>
</organism>
<evidence type="ECO:0000256" key="1">
    <source>
        <dbReference type="SAM" id="Phobius"/>
    </source>
</evidence>
<sequence length="331" mass="37520">MTNTYEAFYDRILDVTAVINVPIKIFVMVIVIRFSTPEMRSFSLLLLNGLFWNFMANFIFAFLHVYPMFPAECFRADGLVSLVAESETFGHIMFCVLFFCILNCVLALSFTFPYRYFIFAHPITAAKIKRHWGIAFLCGVHVVTAVIFVYLYSFWVAPSPTYPVEGGMEGYGKLFCFKPQGPDKNHVLFMFLIVLVELLVTIIASTILLFLSIHRLSSTMNSIYLRSHKRLLWALLLVTSIPMFLGGIPLFIVVITAMDPHLPFARPICMICAVIIANHGTAYAIALIFAIRPYRIAVQQMVRRMRKPSAVGDLAIISQLYVTNIPGDLVK</sequence>
<feature type="transmembrane region" description="Helical" evidence="1">
    <location>
        <begin position="89"/>
        <end position="112"/>
    </location>
</feature>
<dbReference type="InterPro" id="IPR053220">
    <property type="entry name" value="Nematode_rcpt-like_serp_H"/>
</dbReference>
<keyword evidence="1" id="KW-0812">Transmembrane</keyword>
<dbReference type="Proteomes" id="UP000095287">
    <property type="component" value="Unplaced"/>
</dbReference>
<feature type="transmembrane region" description="Helical" evidence="1">
    <location>
        <begin position="44"/>
        <end position="69"/>
    </location>
</feature>
<dbReference type="InterPro" id="IPR019422">
    <property type="entry name" value="7TM_GPCR_serpentine_rcpt_Srh"/>
</dbReference>
<feature type="transmembrane region" description="Helical" evidence="1">
    <location>
        <begin position="12"/>
        <end position="32"/>
    </location>
</feature>
<feature type="transmembrane region" description="Helical" evidence="1">
    <location>
        <begin position="231"/>
        <end position="258"/>
    </location>
</feature>
<feature type="transmembrane region" description="Helical" evidence="1">
    <location>
        <begin position="264"/>
        <end position="291"/>
    </location>
</feature>
<dbReference type="WBParaSite" id="L893_g27998.t1">
    <property type="protein sequence ID" value="L893_g27998.t1"/>
    <property type="gene ID" value="L893_g27998"/>
</dbReference>
<keyword evidence="1" id="KW-0472">Membrane</keyword>
<dbReference type="PANTHER" id="PTHR22941:SF26">
    <property type="entry name" value="SERPENTINE RECEPTOR, CLASS H"/>
    <property type="match status" value="1"/>
</dbReference>
<name>A0A1I7ZME0_9BILA</name>
<evidence type="ECO:0000313" key="3">
    <source>
        <dbReference type="WBParaSite" id="L893_g27998.t1"/>
    </source>
</evidence>
<protein>
    <submittedName>
        <fullName evidence="3">G protein-coupled receptor</fullName>
    </submittedName>
</protein>
<keyword evidence="2" id="KW-1185">Reference proteome</keyword>
<feature type="transmembrane region" description="Helical" evidence="1">
    <location>
        <begin position="187"/>
        <end position="211"/>
    </location>
</feature>
<dbReference type="SUPFAM" id="SSF81321">
    <property type="entry name" value="Family A G protein-coupled receptor-like"/>
    <property type="match status" value="1"/>
</dbReference>
<dbReference type="PANTHER" id="PTHR22941">
    <property type="entry name" value="SERPENTINE RECEPTOR"/>
    <property type="match status" value="1"/>
</dbReference>
<keyword evidence="1" id="KW-1133">Transmembrane helix</keyword>